<dbReference type="NCBIfam" id="TIGR00296">
    <property type="entry name" value="TIGR00296 family protein"/>
    <property type="match status" value="1"/>
</dbReference>
<dbReference type="InterPro" id="IPR023472">
    <property type="entry name" value="Uncharacterised_MJ0810"/>
</dbReference>
<dbReference type="Pfam" id="PF01871">
    <property type="entry name" value="AMMECR1"/>
    <property type="match status" value="1"/>
</dbReference>
<dbReference type="AlphaFoldDB" id="Q2LQ75"/>
<accession>Q2LQ75</accession>
<reference evidence="2 3" key="1">
    <citation type="journal article" date="2007" name="Proc. Natl. Acad. Sci. U.S.A.">
        <title>The genome of Syntrophus aciditrophicus: life at the thermodynamic limit of microbial growth.</title>
        <authorList>
            <person name="McInerney M.J."/>
            <person name="Rohlin L."/>
            <person name="Mouttaki H."/>
            <person name="Kim U."/>
            <person name="Krupp R.S."/>
            <person name="Rios-Hernandez L."/>
            <person name="Sieber J."/>
            <person name="Struchtemeyer C.G."/>
            <person name="Bhattacharyya A."/>
            <person name="Campbell J.W."/>
            <person name="Gunsalus R.P."/>
        </authorList>
    </citation>
    <scope>NUCLEOTIDE SEQUENCE [LARGE SCALE GENOMIC DNA]</scope>
    <source>
        <strain evidence="2 3">SB</strain>
    </source>
</reference>
<evidence type="ECO:0000259" key="1">
    <source>
        <dbReference type="PROSITE" id="PS51112"/>
    </source>
</evidence>
<dbReference type="InterPro" id="IPR036071">
    <property type="entry name" value="AMMECR1_dom_sf"/>
</dbReference>
<dbReference type="STRING" id="56780.SYN_00073"/>
<dbReference type="eggNOG" id="COG2078">
    <property type="taxonomic scope" value="Bacteria"/>
</dbReference>
<dbReference type="InterPro" id="IPR023473">
    <property type="entry name" value="AMMECR1"/>
</dbReference>
<dbReference type="InterPro" id="IPR002733">
    <property type="entry name" value="AMMECR1_domain"/>
</dbReference>
<dbReference type="EMBL" id="CP000252">
    <property type="protein sequence ID" value="ABC76164.1"/>
    <property type="molecule type" value="Genomic_DNA"/>
</dbReference>
<dbReference type="PANTHER" id="PTHR13016">
    <property type="entry name" value="AMMECR1 HOMOLOG"/>
    <property type="match status" value="1"/>
</dbReference>
<evidence type="ECO:0000313" key="3">
    <source>
        <dbReference type="Proteomes" id="UP000001933"/>
    </source>
</evidence>
<dbReference type="Proteomes" id="UP000001933">
    <property type="component" value="Chromosome"/>
</dbReference>
<protein>
    <submittedName>
        <fullName evidence="2">Hypothetical cytosolic protein</fullName>
    </submittedName>
</protein>
<dbReference type="Gene3D" id="3.30.1490.150">
    <property type="entry name" value="Hypothetical protein ph0010, domain 2"/>
    <property type="match status" value="1"/>
</dbReference>
<proteinExistence type="inferred from homology"/>
<organism evidence="2 3">
    <name type="scientific">Syntrophus aciditrophicus (strain SB)</name>
    <dbReference type="NCBI Taxonomy" id="56780"/>
    <lineage>
        <taxon>Bacteria</taxon>
        <taxon>Pseudomonadati</taxon>
        <taxon>Thermodesulfobacteriota</taxon>
        <taxon>Syntrophia</taxon>
        <taxon>Syntrophales</taxon>
        <taxon>Syntrophaceae</taxon>
        <taxon>Syntrophus</taxon>
    </lineage>
</organism>
<evidence type="ECO:0000313" key="2">
    <source>
        <dbReference type="EMBL" id="ABC76164.1"/>
    </source>
</evidence>
<dbReference type="PANTHER" id="PTHR13016:SF0">
    <property type="entry name" value="AMME SYNDROME CANDIDATE GENE 1 PROTEIN"/>
    <property type="match status" value="1"/>
</dbReference>
<dbReference type="Gene3D" id="3.30.700.20">
    <property type="entry name" value="Hypothetical protein ph0010, domain 1"/>
    <property type="match status" value="1"/>
</dbReference>
<dbReference type="SUPFAM" id="SSF143447">
    <property type="entry name" value="AMMECR1-like"/>
    <property type="match status" value="1"/>
</dbReference>
<feature type="domain" description="AMMECR1" evidence="1">
    <location>
        <begin position="8"/>
        <end position="192"/>
    </location>
</feature>
<gene>
    <name evidence="2" type="ORF">SYN_00073</name>
</gene>
<dbReference type="PROSITE" id="PS51112">
    <property type="entry name" value="AMMECR1"/>
    <property type="match status" value="1"/>
</dbReference>
<dbReference type="HOGENOM" id="CLU_095686_1_1_7"/>
<dbReference type="InParanoid" id="Q2LQ75"/>
<dbReference type="InterPro" id="IPR027623">
    <property type="entry name" value="AmmeMemoSam_A"/>
</dbReference>
<sequence length="192" mass="21186">MGMSLSPEDKKALLSIVRSTIEKSLKAGTEPCDLTGKDEIPSALKEKRGAFVTLKKRGQLRGCIGYIQAFKPLEQAVRDMALAAAFEDPRFIPLSPDELPEISIEISVLTPLTKIRSLDEIEVGKHGLYIVQGPYSGLLLPQVAMEYGWDCLTFLEQTCYKAGLPHDAWQDENTAIFIFSAEIIEENGDVGK</sequence>
<dbReference type="HAMAP" id="MF_00645">
    <property type="entry name" value="AMMECR1"/>
    <property type="match status" value="1"/>
</dbReference>
<name>Q2LQ75_SYNAS</name>
<dbReference type="NCBIfam" id="TIGR04335">
    <property type="entry name" value="AmmeMemoSam_A"/>
    <property type="match status" value="1"/>
</dbReference>
<keyword evidence="3" id="KW-1185">Reference proteome</keyword>
<dbReference type="InterPro" id="IPR027485">
    <property type="entry name" value="AMMECR1_N"/>
</dbReference>
<dbReference type="OrthoDB" id="9782820at2"/>
<dbReference type="KEGG" id="sat:SYN_00073"/>